<evidence type="ECO:0000313" key="4">
    <source>
        <dbReference type="Proteomes" id="UP000606720"/>
    </source>
</evidence>
<proteinExistence type="predicted"/>
<dbReference type="Proteomes" id="UP000606720">
    <property type="component" value="Unassembled WGS sequence"/>
</dbReference>
<keyword evidence="1" id="KW-0812">Transmembrane</keyword>
<dbReference type="InterPro" id="IPR036779">
    <property type="entry name" value="LysM_dom_sf"/>
</dbReference>
<protein>
    <submittedName>
        <fullName evidence="3">LysM peptidoglycan-binding domain-containing protein</fullName>
    </submittedName>
</protein>
<feature type="transmembrane region" description="Helical" evidence="1">
    <location>
        <begin position="14"/>
        <end position="37"/>
    </location>
</feature>
<dbReference type="SMART" id="SM00257">
    <property type="entry name" value="LysM"/>
    <property type="match status" value="1"/>
</dbReference>
<evidence type="ECO:0000259" key="2">
    <source>
        <dbReference type="PROSITE" id="PS51782"/>
    </source>
</evidence>
<dbReference type="PROSITE" id="PS51782">
    <property type="entry name" value="LYSM"/>
    <property type="match status" value="1"/>
</dbReference>
<evidence type="ECO:0000313" key="3">
    <source>
        <dbReference type="EMBL" id="MBC5713720.1"/>
    </source>
</evidence>
<organism evidence="3 4">
    <name type="scientific">Roseburia zhanii</name>
    <dbReference type="NCBI Taxonomy" id="2763064"/>
    <lineage>
        <taxon>Bacteria</taxon>
        <taxon>Bacillati</taxon>
        <taxon>Bacillota</taxon>
        <taxon>Clostridia</taxon>
        <taxon>Lachnospirales</taxon>
        <taxon>Lachnospiraceae</taxon>
        <taxon>Roseburia</taxon>
    </lineage>
</organism>
<dbReference type="CDD" id="cd00118">
    <property type="entry name" value="LysM"/>
    <property type="match status" value="1"/>
</dbReference>
<dbReference type="RefSeq" id="WP_186866586.1">
    <property type="nucleotide sequence ID" value="NZ_JACOPH010000003.1"/>
</dbReference>
<dbReference type="AlphaFoldDB" id="A0A923LMP5"/>
<keyword evidence="1" id="KW-0472">Membrane</keyword>
<keyword evidence="4" id="KW-1185">Reference proteome</keyword>
<dbReference type="InterPro" id="IPR018392">
    <property type="entry name" value="LysM"/>
</dbReference>
<dbReference type="Pfam" id="PF01476">
    <property type="entry name" value="LysM"/>
    <property type="match status" value="1"/>
</dbReference>
<dbReference type="Gene3D" id="3.10.350.10">
    <property type="entry name" value="LysM domain"/>
    <property type="match status" value="1"/>
</dbReference>
<gene>
    <name evidence="3" type="ORF">H8S17_05745</name>
</gene>
<evidence type="ECO:0000256" key="1">
    <source>
        <dbReference type="SAM" id="Phobius"/>
    </source>
</evidence>
<comment type="caution">
    <text evidence="3">The sequence shown here is derived from an EMBL/GenBank/DDBJ whole genome shotgun (WGS) entry which is preliminary data.</text>
</comment>
<reference evidence="3" key="1">
    <citation type="submission" date="2020-08" db="EMBL/GenBank/DDBJ databases">
        <title>Genome public.</title>
        <authorList>
            <person name="Liu C."/>
            <person name="Sun Q."/>
        </authorList>
    </citation>
    <scope>NUCLEOTIDE SEQUENCE</scope>
    <source>
        <strain evidence="3">BX1005</strain>
    </source>
</reference>
<dbReference type="EMBL" id="JACOPH010000003">
    <property type="protein sequence ID" value="MBC5713720.1"/>
    <property type="molecule type" value="Genomic_DNA"/>
</dbReference>
<name>A0A923LMP5_9FIRM</name>
<sequence>MREKVISLIGRKEAYLLITAAIIIITILVGSSISGLANPNTKTASHKYYTSVTIEQGDTLWSIASEYMSPEYDGIEDYIMEVRTINHLYSDGIYAGEYLTVPYYANEPF</sequence>
<dbReference type="SUPFAM" id="SSF54106">
    <property type="entry name" value="LysM domain"/>
    <property type="match status" value="1"/>
</dbReference>
<accession>A0A923LMP5</accession>
<feature type="domain" description="LysM" evidence="2">
    <location>
        <begin position="50"/>
        <end position="101"/>
    </location>
</feature>
<keyword evidence="1" id="KW-1133">Transmembrane helix</keyword>